<keyword evidence="2" id="KW-1185">Reference proteome</keyword>
<dbReference type="PROSITE" id="PS51257">
    <property type="entry name" value="PROKAR_LIPOPROTEIN"/>
    <property type="match status" value="1"/>
</dbReference>
<evidence type="ECO:0000313" key="2">
    <source>
        <dbReference type="Proteomes" id="UP000186110"/>
    </source>
</evidence>
<evidence type="ECO:0000313" key="1">
    <source>
        <dbReference type="EMBL" id="APW44665.1"/>
    </source>
</evidence>
<dbReference type="KEGG" id="rsb:RS694_03700"/>
<accession>A0A1P8KFC7</accession>
<dbReference type="AlphaFoldDB" id="A0A1P8KFC7"/>
<reference evidence="1 2" key="1">
    <citation type="submission" date="2017-01" db="EMBL/GenBank/DDBJ databases">
        <authorList>
            <person name="Mah S.A."/>
            <person name="Swanson W.J."/>
            <person name="Moy G.W."/>
            <person name="Vacquier V.D."/>
        </authorList>
    </citation>
    <scope>NUCLEOTIDE SEQUENCE [LARGE SCALE GENOMIC DNA]</scope>
    <source>
        <strain evidence="1 2">DSM 22694</strain>
    </source>
</reference>
<organism evidence="1 2">
    <name type="scientific">Rhodoferax saidenbachensis</name>
    <dbReference type="NCBI Taxonomy" id="1484693"/>
    <lineage>
        <taxon>Bacteria</taxon>
        <taxon>Pseudomonadati</taxon>
        <taxon>Pseudomonadota</taxon>
        <taxon>Betaproteobacteria</taxon>
        <taxon>Burkholderiales</taxon>
        <taxon>Comamonadaceae</taxon>
        <taxon>Rhodoferax</taxon>
    </lineage>
</organism>
<dbReference type="EMBL" id="CP019239">
    <property type="protein sequence ID" value="APW44665.1"/>
    <property type="molecule type" value="Genomic_DNA"/>
</dbReference>
<proteinExistence type="predicted"/>
<dbReference type="Pfam" id="PF19795">
    <property type="entry name" value="DUF6279"/>
    <property type="match status" value="1"/>
</dbReference>
<dbReference type="Proteomes" id="UP000186110">
    <property type="component" value="Chromosome"/>
</dbReference>
<protein>
    <recommendedName>
        <fullName evidence="3">Lipoprotein</fullName>
    </recommendedName>
</protein>
<dbReference type="eggNOG" id="ENOG5032RT1">
    <property type="taxonomic scope" value="Bacteria"/>
</dbReference>
<dbReference type="STRING" id="1484693.RS694_03700"/>
<name>A0A1P8KFC7_9BURK</name>
<gene>
    <name evidence="1" type="ORF">RS694_03700</name>
</gene>
<evidence type="ECO:0008006" key="3">
    <source>
        <dbReference type="Google" id="ProtNLM"/>
    </source>
</evidence>
<sequence length="285" mass="32294">MLRWLSIIGALCALLALQGCSTVRLAYNNAPQLSYWWLDSYFDFDSAQTPRVRTELQSLQDWHRKQELPLLEQQLDRLLTLAPQTITPEQVCGVYGELQARAVAALDNAAQTLAATASSLQEPQIQRLQREFEKKDSEWREDWLEGTPQDRAERRLKKAVEWSESFYGALSDEQRDMLAARFSASLFDPQVQHREKLRRHQDLMATLRAVRGQAPAQAQAALHALLTRTVVSADPDYRQHLEKLVQENCSTVAALHNSSTPRQRVRLAKTLQGYKGDAQALASAS</sequence>